<evidence type="ECO:0000256" key="1">
    <source>
        <dbReference type="ARBA" id="ARBA00001974"/>
    </source>
</evidence>
<reference evidence="5 6" key="1">
    <citation type="submission" date="2020-10" db="EMBL/GenBank/DDBJ databases">
        <title>Complete genome sequence of Cupriavidus basilensis CCUG 49340T.</title>
        <authorList>
            <person name="Salva-Serra F."/>
            <person name="Donoso R.A."/>
            <person name="Cho K.H."/>
            <person name="Yoo J.A."/>
            <person name="Lee K."/>
            <person name="Yoon S.-H."/>
            <person name="Perez-Pantoja D."/>
            <person name="Moore E.R.B."/>
        </authorList>
    </citation>
    <scope>NUCLEOTIDE SEQUENCE [LARGE SCALE GENOMIC DNA]</scope>
    <source>
        <strain evidence="6">CCUG 49340</strain>
        <plasmid evidence="5 6">pRK1-5</plasmid>
    </source>
</reference>
<dbReference type="Gene3D" id="3.40.30.120">
    <property type="match status" value="1"/>
</dbReference>
<gene>
    <name evidence="5" type="ORF">F7R26_040610</name>
</gene>
<dbReference type="Pfam" id="PF21274">
    <property type="entry name" value="Rng_hyd_C"/>
    <property type="match status" value="1"/>
</dbReference>
<feature type="domain" description="FAD-binding" evidence="4">
    <location>
        <begin position="17"/>
        <end position="361"/>
    </location>
</feature>
<dbReference type="Proteomes" id="UP000397656">
    <property type="component" value="Plasmid pRK1-5"/>
</dbReference>
<accession>A0A7M2HBX3</accession>
<dbReference type="AlphaFoldDB" id="A0A7M2HBX3"/>
<dbReference type="EMBL" id="CP062809">
    <property type="protein sequence ID" value="QOT82420.1"/>
    <property type="molecule type" value="Genomic_DNA"/>
</dbReference>
<dbReference type="GO" id="GO:0016709">
    <property type="term" value="F:oxidoreductase activity, acting on paired donors, with incorporation or reduction of molecular oxygen, NAD(P)H as one donor, and incorporation of one atom of oxygen"/>
    <property type="evidence" value="ECO:0007669"/>
    <property type="project" value="UniProtKB-ARBA"/>
</dbReference>
<dbReference type="SUPFAM" id="SSF51905">
    <property type="entry name" value="FAD/NAD(P)-binding domain"/>
    <property type="match status" value="1"/>
</dbReference>
<evidence type="ECO:0000313" key="5">
    <source>
        <dbReference type="EMBL" id="QOT82420.1"/>
    </source>
</evidence>
<keyword evidence="5" id="KW-0560">Oxidoreductase</keyword>
<geneLocation type="plasmid" evidence="5 6">
    <name>pRK1-5</name>
</geneLocation>
<dbReference type="PRINTS" id="PR00420">
    <property type="entry name" value="RNGMNOXGNASE"/>
</dbReference>
<sequence length="558" mass="62285">MKSKTIQDNPGVFQNPQVLVVGAGPSGLILCHELLRRGIKCRLIEKKSHPSGSTRAFTLHARTMEMFDHMGLASRIDELREVCPGNRFHFPELSLGSNQSPVLDFGRLPGTRYNYYGKVNQNDLDRALRESLAANYDFHPEYGVEYIESEQEADLVRVKVQRGGKEGEVEEIVVPWVVGADGSRSTVRSTLGLAFEQREGNSMTMSMVDAYVDGFNGDRSWVNYYVSAKGFLLLTGLPGGKYRIYLAGDLENFLKEGTPQEAFQRALDSFDTGANITAMDWSSTWEIRKIVGETYMLGRILLCGDATHVHSPAGGQGMNACMQDAFNLGWKLALMIQKRSPHNVLESYATERRPIAEQVTAGADRMHQILFNASIPVADRFKLTQDPNWHDEAIMRISALSHNYRGVDGVVADLDLAEGVPLPGDRAPDCILSDEPPRMRLYDSTRHPGFTLLWLCEPVAEAKEKYVALTQTLQKKYGRLVKSVHITSAHAEGINPDEIIVDRSQKIQLAYGGDKNQMILVRPDLYVGFRGSHEASESLFDYLNKWILPLDSQISSAL</sequence>
<evidence type="ECO:0000256" key="2">
    <source>
        <dbReference type="ARBA" id="ARBA00022630"/>
    </source>
</evidence>
<dbReference type="InterPro" id="IPR002938">
    <property type="entry name" value="FAD-bd"/>
</dbReference>
<dbReference type="Gene3D" id="3.50.50.60">
    <property type="entry name" value="FAD/NAD(P)-binding domain"/>
    <property type="match status" value="1"/>
</dbReference>
<evidence type="ECO:0000259" key="4">
    <source>
        <dbReference type="Pfam" id="PF01494"/>
    </source>
</evidence>
<dbReference type="GO" id="GO:0071949">
    <property type="term" value="F:FAD binding"/>
    <property type="evidence" value="ECO:0007669"/>
    <property type="project" value="InterPro"/>
</dbReference>
<dbReference type="PANTHER" id="PTHR43004">
    <property type="entry name" value="TRK SYSTEM POTASSIUM UPTAKE PROTEIN"/>
    <property type="match status" value="1"/>
</dbReference>
<keyword evidence="2" id="KW-0285">Flavoprotein</keyword>
<dbReference type="Pfam" id="PF01494">
    <property type="entry name" value="FAD_binding_3"/>
    <property type="match status" value="1"/>
</dbReference>
<evidence type="ECO:0000313" key="6">
    <source>
        <dbReference type="Proteomes" id="UP000397656"/>
    </source>
</evidence>
<dbReference type="GeneID" id="98407278"/>
<dbReference type="Gene3D" id="3.30.70.2450">
    <property type="match status" value="1"/>
</dbReference>
<keyword evidence="5" id="KW-0503">Monooxygenase</keyword>
<keyword evidence="5" id="KW-0614">Plasmid</keyword>
<dbReference type="RefSeq" id="WP_193692300.1">
    <property type="nucleotide sequence ID" value="NZ_CP062809.1"/>
</dbReference>
<protein>
    <submittedName>
        <fullName evidence="5">FAD-dependent monooxygenase</fullName>
    </submittedName>
</protein>
<dbReference type="InterPro" id="IPR050641">
    <property type="entry name" value="RIFMO-like"/>
</dbReference>
<name>A0A7M2HBX3_9BURK</name>
<organism evidence="5 6">
    <name type="scientific">Cupriavidus basilensis</name>
    <dbReference type="NCBI Taxonomy" id="68895"/>
    <lineage>
        <taxon>Bacteria</taxon>
        <taxon>Pseudomonadati</taxon>
        <taxon>Pseudomonadota</taxon>
        <taxon>Betaproteobacteria</taxon>
        <taxon>Burkholderiales</taxon>
        <taxon>Burkholderiaceae</taxon>
        <taxon>Cupriavidus</taxon>
    </lineage>
</organism>
<comment type="cofactor">
    <cofactor evidence="1">
        <name>FAD</name>
        <dbReference type="ChEBI" id="CHEBI:57692"/>
    </cofactor>
</comment>
<dbReference type="InterPro" id="IPR036188">
    <property type="entry name" value="FAD/NAD-bd_sf"/>
</dbReference>
<proteinExistence type="predicted"/>
<keyword evidence="3" id="KW-0274">FAD</keyword>
<dbReference type="PANTHER" id="PTHR43004:SF19">
    <property type="entry name" value="BINDING MONOOXYGENASE, PUTATIVE (JCVI)-RELATED"/>
    <property type="match status" value="1"/>
</dbReference>
<evidence type="ECO:0000256" key="3">
    <source>
        <dbReference type="ARBA" id="ARBA00022827"/>
    </source>
</evidence>